<keyword evidence="3" id="KW-1185">Reference proteome</keyword>
<feature type="compositionally biased region" description="Basic and acidic residues" evidence="1">
    <location>
        <begin position="1"/>
        <end position="10"/>
    </location>
</feature>
<organism evidence="2 3">
    <name type="scientific">Phytophthora palmivora</name>
    <dbReference type="NCBI Taxonomy" id="4796"/>
    <lineage>
        <taxon>Eukaryota</taxon>
        <taxon>Sar</taxon>
        <taxon>Stramenopiles</taxon>
        <taxon>Oomycota</taxon>
        <taxon>Peronosporomycetes</taxon>
        <taxon>Peronosporales</taxon>
        <taxon>Peronosporaceae</taxon>
        <taxon>Phytophthora</taxon>
    </lineage>
</organism>
<evidence type="ECO:0000256" key="1">
    <source>
        <dbReference type="SAM" id="MobiDB-lite"/>
    </source>
</evidence>
<evidence type="ECO:0000313" key="2">
    <source>
        <dbReference type="EMBL" id="POM59831.1"/>
    </source>
</evidence>
<dbReference type="EMBL" id="NCKW01017010">
    <property type="protein sequence ID" value="POM59831.1"/>
    <property type="molecule type" value="Genomic_DNA"/>
</dbReference>
<dbReference type="OrthoDB" id="157471at2759"/>
<comment type="caution">
    <text evidence="2">The sequence shown here is derived from an EMBL/GenBank/DDBJ whole genome shotgun (WGS) entry which is preliminary data.</text>
</comment>
<feature type="region of interest" description="Disordered" evidence="1">
    <location>
        <begin position="1"/>
        <end position="22"/>
    </location>
</feature>
<gene>
    <name evidence="2" type="ORF">PHPALM_31378</name>
</gene>
<feature type="non-terminal residue" evidence="2">
    <location>
        <position position="83"/>
    </location>
</feature>
<reference evidence="2 3" key="1">
    <citation type="journal article" date="2017" name="Genome Biol. Evol.">
        <title>Phytophthora megakarya and P. palmivora, closely related causal agents of cacao black pod rot, underwent increases in genome sizes and gene numbers by different mechanisms.</title>
        <authorList>
            <person name="Ali S.S."/>
            <person name="Shao J."/>
            <person name="Lary D.J."/>
            <person name="Kronmiller B."/>
            <person name="Shen D."/>
            <person name="Strem M.D."/>
            <person name="Amoako-Attah I."/>
            <person name="Akrofi A.Y."/>
            <person name="Begoude B.A."/>
            <person name="Ten Hoopen G.M."/>
            <person name="Coulibaly K."/>
            <person name="Kebe B.I."/>
            <person name="Melnick R.L."/>
            <person name="Guiltinan M.J."/>
            <person name="Tyler B.M."/>
            <person name="Meinhardt L.W."/>
            <person name="Bailey B.A."/>
        </authorList>
    </citation>
    <scope>NUCLEOTIDE SEQUENCE [LARGE SCALE GENOMIC DNA]</scope>
    <source>
        <strain evidence="3">sbr112.9</strain>
    </source>
</reference>
<dbReference type="AlphaFoldDB" id="A0A2P4X2P4"/>
<dbReference type="SUPFAM" id="SSF47391">
    <property type="entry name" value="Dimerization-anchoring domain of cAMP-dependent PK regulatory subunit"/>
    <property type="match status" value="1"/>
</dbReference>
<dbReference type="Proteomes" id="UP000237271">
    <property type="component" value="Unassembled WGS sequence"/>
</dbReference>
<name>A0A2P4X2P4_9STRA</name>
<proteinExistence type="predicted"/>
<protein>
    <submittedName>
        <fullName evidence="2">Enolase-like protein</fullName>
    </submittedName>
</protein>
<evidence type="ECO:0000313" key="3">
    <source>
        <dbReference type="Proteomes" id="UP000237271"/>
    </source>
</evidence>
<accession>A0A2P4X2P4</accession>
<sequence>MPQQQDPREDKDEDEEEEQVRERDLVEAYVAEHALESSLNDVINQVVASRPEDPFVMLSSLLYARATAKRGIFFVQVSDVLDA</sequence>